<comment type="caution">
    <text evidence="1">The sequence shown here is derived from an EMBL/GenBank/DDBJ whole genome shotgun (WGS) entry which is preliminary data.</text>
</comment>
<evidence type="ECO:0000313" key="2">
    <source>
        <dbReference type="Proteomes" id="UP001165342"/>
    </source>
</evidence>
<dbReference type="RefSeq" id="WP_249831247.1">
    <property type="nucleotide sequence ID" value="NZ_JAMGBE010000002.1"/>
</dbReference>
<keyword evidence="2" id="KW-1185">Reference proteome</keyword>
<sequence>MLPPDQDYFRLRAEEERQRASQATSANIANIHLELAAKYDELVAIHSLPSDGRDGGGFDPDDPVLQNAVGRRLSAAAARLKAGLEL</sequence>
<organism evidence="1 2">
    <name type="scientific">Sphingomonas hankyongi</name>
    <dbReference type="NCBI Taxonomy" id="2908209"/>
    <lineage>
        <taxon>Bacteria</taxon>
        <taxon>Pseudomonadati</taxon>
        <taxon>Pseudomonadota</taxon>
        <taxon>Alphaproteobacteria</taxon>
        <taxon>Sphingomonadales</taxon>
        <taxon>Sphingomonadaceae</taxon>
        <taxon>Sphingomonas</taxon>
    </lineage>
</organism>
<accession>A0ABT0S1P3</accession>
<dbReference type="EMBL" id="JAMGBE010000002">
    <property type="protein sequence ID" value="MCL6729775.1"/>
    <property type="molecule type" value="Genomic_DNA"/>
</dbReference>
<dbReference type="Proteomes" id="UP001165342">
    <property type="component" value="Unassembled WGS sequence"/>
</dbReference>
<proteinExistence type="predicted"/>
<reference evidence="1" key="1">
    <citation type="submission" date="2022-05" db="EMBL/GenBank/DDBJ databases">
        <authorList>
            <person name="Jo J.-H."/>
            <person name="Im W.-T."/>
        </authorList>
    </citation>
    <scope>NUCLEOTIDE SEQUENCE</scope>
    <source>
        <strain evidence="1">SE220</strain>
    </source>
</reference>
<evidence type="ECO:0000313" key="1">
    <source>
        <dbReference type="EMBL" id="MCL6729775.1"/>
    </source>
</evidence>
<protein>
    <submittedName>
        <fullName evidence="1">Uncharacterized protein</fullName>
    </submittedName>
</protein>
<gene>
    <name evidence="1" type="ORF">LZ538_06860</name>
</gene>
<name>A0ABT0S1P3_9SPHN</name>